<dbReference type="Proteomes" id="UP000076661">
    <property type="component" value="Unassembled WGS sequence"/>
</dbReference>
<sequence>MMRRHSVIINFLVFQIAWFAVFFLKHQAIPVLLLAIVIMVVMSRDRKSDSLFVFYGLGIGLMVEIIAASTNVISYVGATIPIWLILLWCTLLFSFRESMAKLFTLSLKVRVPLIWLGAPGSYYAGQQADLLMTANPTLYFWLVYGGLWYCGFEGLRWLNSHPKLKRKIGTDGVLGT</sequence>
<feature type="transmembrane region" description="Helical" evidence="1">
    <location>
        <begin position="137"/>
        <end position="158"/>
    </location>
</feature>
<feature type="transmembrane region" description="Helical" evidence="1">
    <location>
        <begin position="107"/>
        <end position="125"/>
    </location>
</feature>
<protein>
    <recommendedName>
        <fullName evidence="4">DUF2878 domain-containing protein</fullName>
    </recommendedName>
</protein>
<keyword evidence="1" id="KW-0812">Transmembrane</keyword>
<comment type="caution">
    <text evidence="2">The sequence shown here is derived from an EMBL/GenBank/DDBJ whole genome shotgun (WGS) entry which is preliminary data.</text>
</comment>
<name>A0A161Z0T5_9GAMM</name>
<gene>
    <name evidence="2" type="ORF">N478_12100</name>
</gene>
<dbReference type="AlphaFoldDB" id="A0A161Z0T5"/>
<evidence type="ECO:0000256" key="1">
    <source>
        <dbReference type="SAM" id="Phobius"/>
    </source>
</evidence>
<keyword evidence="1" id="KW-0472">Membrane</keyword>
<proteinExistence type="predicted"/>
<reference evidence="2 3" key="1">
    <citation type="submission" date="2013-07" db="EMBL/GenBank/DDBJ databases">
        <title>Comparative Genomic and Metabolomic Analysis of Twelve Strains of Pseudoalteromonas luteoviolacea.</title>
        <authorList>
            <person name="Vynne N.G."/>
            <person name="Mansson M."/>
            <person name="Gram L."/>
        </authorList>
    </citation>
    <scope>NUCLEOTIDE SEQUENCE [LARGE SCALE GENOMIC DNA]</scope>
    <source>
        <strain evidence="2 3">S4060-1</strain>
    </source>
</reference>
<evidence type="ECO:0008006" key="4">
    <source>
        <dbReference type="Google" id="ProtNLM"/>
    </source>
</evidence>
<dbReference type="RefSeq" id="WP_063380079.1">
    <property type="nucleotide sequence ID" value="NZ_AUXX01000005.1"/>
</dbReference>
<keyword evidence="1" id="KW-1133">Transmembrane helix</keyword>
<feature type="transmembrane region" description="Helical" evidence="1">
    <location>
        <begin position="29"/>
        <end position="44"/>
    </location>
</feature>
<feature type="transmembrane region" description="Helical" evidence="1">
    <location>
        <begin position="7"/>
        <end position="23"/>
    </location>
</feature>
<accession>A0A161Z0T5</accession>
<dbReference type="EMBL" id="AUXX01000005">
    <property type="protein sequence ID" value="KZN69370.1"/>
    <property type="molecule type" value="Genomic_DNA"/>
</dbReference>
<dbReference type="PATRIC" id="fig|1365257.3.peg.822"/>
<dbReference type="InterPro" id="IPR021306">
    <property type="entry name" value="DUF2878"/>
</dbReference>
<evidence type="ECO:0000313" key="2">
    <source>
        <dbReference type="EMBL" id="KZN69370.1"/>
    </source>
</evidence>
<evidence type="ECO:0000313" key="3">
    <source>
        <dbReference type="Proteomes" id="UP000076661"/>
    </source>
</evidence>
<feature type="transmembrane region" description="Helical" evidence="1">
    <location>
        <begin position="51"/>
        <end position="69"/>
    </location>
</feature>
<organism evidence="2 3">
    <name type="scientific">Pseudoalteromonas luteoviolacea S4060-1</name>
    <dbReference type="NCBI Taxonomy" id="1365257"/>
    <lineage>
        <taxon>Bacteria</taxon>
        <taxon>Pseudomonadati</taxon>
        <taxon>Pseudomonadota</taxon>
        <taxon>Gammaproteobacteria</taxon>
        <taxon>Alteromonadales</taxon>
        <taxon>Pseudoalteromonadaceae</taxon>
        <taxon>Pseudoalteromonas</taxon>
    </lineage>
</organism>
<dbReference type="Pfam" id="PF11086">
    <property type="entry name" value="DUF2878"/>
    <property type="match status" value="1"/>
</dbReference>
<feature type="transmembrane region" description="Helical" evidence="1">
    <location>
        <begin position="75"/>
        <end position="95"/>
    </location>
</feature>